<dbReference type="Pfam" id="PF21278">
    <property type="entry name" value="YlmH_1st"/>
    <property type="match status" value="1"/>
</dbReference>
<dbReference type="PANTHER" id="PTHR13633:SF3">
    <property type="entry name" value="MITOCHONDRIAL TRANSCRIPTION RESCUE FACTOR 1"/>
    <property type="match status" value="1"/>
</dbReference>
<dbReference type="CDD" id="cd00165">
    <property type="entry name" value="S4"/>
    <property type="match status" value="1"/>
</dbReference>
<keyword evidence="4" id="KW-1185">Reference proteome</keyword>
<dbReference type="RefSeq" id="WP_205016357.1">
    <property type="nucleotide sequence ID" value="NZ_JAFBEI010000003.1"/>
</dbReference>
<dbReference type="InterPro" id="IPR002942">
    <property type="entry name" value="S4_RNA-bd"/>
</dbReference>
<evidence type="ECO:0000259" key="2">
    <source>
        <dbReference type="SMART" id="SM00363"/>
    </source>
</evidence>
<name>A0ABS2PIZ1_9STRE</name>
<evidence type="ECO:0000313" key="4">
    <source>
        <dbReference type="Proteomes" id="UP000809081"/>
    </source>
</evidence>
<keyword evidence="1" id="KW-0694">RNA-binding</keyword>
<dbReference type="Pfam" id="PF17774">
    <property type="entry name" value="YlmH_RBD"/>
    <property type="match status" value="1"/>
</dbReference>
<dbReference type="Gene3D" id="3.30.1370.160">
    <property type="match status" value="1"/>
</dbReference>
<dbReference type="InterPro" id="IPR012677">
    <property type="entry name" value="Nucleotide-bd_a/b_plait_sf"/>
</dbReference>
<proteinExistence type="predicted"/>
<dbReference type="Pfam" id="PF01479">
    <property type="entry name" value="S4"/>
    <property type="match status" value="1"/>
</dbReference>
<reference evidence="3 4" key="1">
    <citation type="submission" date="2021-01" db="EMBL/GenBank/DDBJ databases">
        <title>Genomic Encyclopedia of Type Strains, Phase IV (KMG-IV): sequencing the most valuable type-strain genomes for metagenomic binning, comparative biology and taxonomic classification.</title>
        <authorList>
            <person name="Goeker M."/>
        </authorList>
    </citation>
    <scope>NUCLEOTIDE SEQUENCE [LARGE SCALE GENOMIC DNA]</scope>
    <source>
        <strain evidence="3 4">DSM 27513</strain>
    </source>
</reference>
<dbReference type="EMBL" id="JAFBEI010000003">
    <property type="protein sequence ID" value="MBM7635403.1"/>
    <property type="molecule type" value="Genomic_DNA"/>
</dbReference>
<comment type="caution">
    <text evidence="3">The sequence shown here is derived from an EMBL/GenBank/DDBJ whole genome shotgun (WGS) entry which is preliminary data.</text>
</comment>
<sequence length="262" mass="29768">MAKRSQDIYQHFRSNEAAFIDKVFGWITQVDNSYSIYLTDFLDPRQMMIAQSLVASSQLQGFSSRDYLGGEYGRLLIAPDYYQFDLADFDISLLEVNYNRKFNYLNHGQVMGTLINQLGIRRTVFGDILVGDDQLQLFVERSMLSYFQENVTKIGKASVRLNEVSLDAKITILEQFKESQILVSSLRLDKVVASVLKLSRSVSVKLIESQKVKLNYSLADSPSEEVSVGDMISVRGYGRFTLDSQTGLSKQGKHKLIIKRTI</sequence>
<dbReference type="SMART" id="SM00363">
    <property type="entry name" value="S4"/>
    <property type="match status" value="1"/>
</dbReference>
<dbReference type="PANTHER" id="PTHR13633">
    <property type="entry name" value="MITOCHONDRIAL TRANSCRIPTION RESCUE FACTOR 1"/>
    <property type="match status" value="1"/>
</dbReference>
<gene>
    <name evidence="3" type="ORF">JOC31_000195</name>
</gene>
<evidence type="ECO:0000313" key="3">
    <source>
        <dbReference type="EMBL" id="MBM7635403.1"/>
    </source>
</evidence>
<evidence type="ECO:0000256" key="1">
    <source>
        <dbReference type="PROSITE-ProRule" id="PRU00182"/>
    </source>
</evidence>
<dbReference type="InterPro" id="IPR048443">
    <property type="entry name" value="RqcP2_N"/>
</dbReference>
<feature type="domain" description="RNA-binding S4" evidence="2">
    <location>
        <begin position="186"/>
        <end position="246"/>
    </location>
</feature>
<organism evidence="3 4">
    <name type="scientific">Streptococcus saliviloxodontae</name>
    <dbReference type="NCBI Taxonomy" id="1349416"/>
    <lineage>
        <taxon>Bacteria</taxon>
        <taxon>Bacillati</taxon>
        <taxon>Bacillota</taxon>
        <taxon>Bacilli</taxon>
        <taxon>Lactobacillales</taxon>
        <taxon>Streptococcaceae</taxon>
        <taxon>Streptococcus</taxon>
    </lineage>
</organism>
<dbReference type="Gene3D" id="3.10.290.10">
    <property type="entry name" value="RNA-binding S4 domain"/>
    <property type="match status" value="1"/>
</dbReference>
<dbReference type="InterPro" id="IPR040591">
    <property type="entry name" value="RqcP2_RBD"/>
</dbReference>
<dbReference type="Gene3D" id="3.30.70.330">
    <property type="match status" value="1"/>
</dbReference>
<dbReference type="InterPro" id="IPR036986">
    <property type="entry name" value="S4_RNA-bd_sf"/>
</dbReference>
<accession>A0ABS2PIZ1</accession>
<protein>
    <submittedName>
        <fullName evidence="3">RNA-binding protein YlmH</fullName>
    </submittedName>
</protein>
<dbReference type="PROSITE" id="PS50889">
    <property type="entry name" value="S4"/>
    <property type="match status" value="1"/>
</dbReference>
<dbReference type="SUPFAM" id="SSF55174">
    <property type="entry name" value="Alpha-L RNA-binding motif"/>
    <property type="match status" value="1"/>
</dbReference>
<dbReference type="Proteomes" id="UP000809081">
    <property type="component" value="Unassembled WGS sequence"/>
</dbReference>